<dbReference type="InterPro" id="IPR016195">
    <property type="entry name" value="Pol/histidinol_Pase-like"/>
</dbReference>
<dbReference type="EMBL" id="JGYD01000027">
    <property type="protein sequence ID" value="KSV16239.1"/>
    <property type="molecule type" value="Genomic_DNA"/>
</dbReference>
<evidence type="ECO:0000313" key="2">
    <source>
        <dbReference type="EMBL" id="KSV16239.1"/>
    </source>
</evidence>
<dbReference type="InterPro" id="IPR003141">
    <property type="entry name" value="Pol/His_phosphatase_N"/>
</dbReference>
<name>A0A0V8LXH5_9CHLR</name>
<keyword evidence="2" id="KW-0808">Transferase</keyword>
<dbReference type="GO" id="GO:0004534">
    <property type="term" value="F:5'-3' RNA exonuclease activity"/>
    <property type="evidence" value="ECO:0007669"/>
    <property type="project" value="TreeGrafter"/>
</dbReference>
<dbReference type="GO" id="GO:0035312">
    <property type="term" value="F:5'-3' DNA exonuclease activity"/>
    <property type="evidence" value="ECO:0007669"/>
    <property type="project" value="TreeGrafter"/>
</dbReference>
<dbReference type="CDD" id="cd07438">
    <property type="entry name" value="PHP_HisPPase_AMP"/>
    <property type="match status" value="1"/>
</dbReference>
<gene>
    <name evidence="2" type="ORF">DA01_06080</name>
</gene>
<sequence length="287" mass="31297">MSSKVDLHIHTTVSDGVHSPENIVAKAAKAHMEYIAICDHDNLGGVGIAIEATRKYPKLRVIPGVEISTDYSGGDVHILGYFVDYQDPVLNDTLTEMRRSRVERARDMVINLNGLGMEISWQRVSEIAGEGTVGRPHIATAMLEKGYIQNMGEAFDKYIGRGGPAYVERIKMNPEEAVRLVLSCGGIPVMAHPLTIMDHEPMVERLVQAGLLGLECHYGGFNPQQIDGLVKLAAKHHLLTTGGSDYHGLDELTETPIGGAEVPLQDAKKLIAKARQIKAKGLAEDME</sequence>
<proteinExistence type="predicted"/>
<dbReference type="SMART" id="SM00481">
    <property type="entry name" value="POLIIIAc"/>
    <property type="match status" value="1"/>
</dbReference>
<dbReference type="GO" id="GO:0016740">
    <property type="term" value="F:transferase activity"/>
    <property type="evidence" value="ECO:0007669"/>
    <property type="project" value="UniProtKB-KW"/>
</dbReference>
<dbReference type="Gene3D" id="1.10.150.650">
    <property type="match status" value="1"/>
</dbReference>
<dbReference type="Gene3D" id="3.20.20.140">
    <property type="entry name" value="Metal-dependent hydrolases"/>
    <property type="match status" value="1"/>
</dbReference>
<dbReference type="Pfam" id="PF02811">
    <property type="entry name" value="PHP"/>
    <property type="match status" value="1"/>
</dbReference>
<dbReference type="eggNOG" id="COG0613">
    <property type="taxonomic scope" value="Bacteria"/>
</dbReference>
<dbReference type="PANTHER" id="PTHR42924">
    <property type="entry name" value="EXONUCLEASE"/>
    <property type="match status" value="1"/>
</dbReference>
<reference evidence="2 3" key="1">
    <citation type="journal article" date="2015" name="Sci. Rep.">
        <title>A comparative genomics and reductive dehalogenase gene transcription study of two chloroethene-respiring bacteria, Dehalococcoides mccartyi strains MB and 11a.</title>
        <authorList>
            <person name="Low A."/>
            <person name="Shen Z."/>
            <person name="Cheng D."/>
            <person name="Rogers M.J."/>
            <person name="Lee P.K."/>
            <person name="He J."/>
        </authorList>
    </citation>
    <scope>NUCLEOTIDE SEQUENCE [LARGE SCALE GENOMIC DNA]</scope>
    <source>
        <strain evidence="2 3">MB</strain>
    </source>
</reference>
<dbReference type="PANTHER" id="PTHR42924:SF3">
    <property type="entry name" value="POLYMERASE_HISTIDINOL PHOSPHATASE N-TERMINAL DOMAIN-CONTAINING PROTEIN"/>
    <property type="match status" value="1"/>
</dbReference>
<accession>A0A0V8LXH5</accession>
<dbReference type="AlphaFoldDB" id="A0A0V8LXH5"/>
<dbReference type="RefSeq" id="WP_058292877.1">
    <property type="nucleotide sequence ID" value="NZ_JGYD01000027.1"/>
</dbReference>
<evidence type="ECO:0000259" key="1">
    <source>
        <dbReference type="SMART" id="SM00481"/>
    </source>
</evidence>
<protein>
    <submittedName>
        <fullName evidence="2">Phosphotransferase</fullName>
    </submittedName>
</protein>
<dbReference type="Proteomes" id="UP000053577">
    <property type="component" value="Unassembled WGS sequence"/>
</dbReference>
<organism evidence="2 3">
    <name type="scientific">Dehalococcoides mccartyi</name>
    <dbReference type="NCBI Taxonomy" id="61435"/>
    <lineage>
        <taxon>Bacteria</taxon>
        <taxon>Bacillati</taxon>
        <taxon>Chloroflexota</taxon>
        <taxon>Dehalococcoidia</taxon>
        <taxon>Dehalococcoidales</taxon>
        <taxon>Dehalococcoidaceae</taxon>
        <taxon>Dehalococcoides</taxon>
    </lineage>
</organism>
<feature type="domain" description="Polymerase/histidinol phosphatase N-terminal" evidence="1">
    <location>
        <begin position="5"/>
        <end position="71"/>
    </location>
</feature>
<dbReference type="OrthoDB" id="9804333at2"/>
<evidence type="ECO:0000313" key="3">
    <source>
        <dbReference type="Proteomes" id="UP000053577"/>
    </source>
</evidence>
<comment type="caution">
    <text evidence="2">The sequence shown here is derived from an EMBL/GenBank/DDBJ whole genome shotgun (WGS) entry which is preliminary data.</text>
</comment>
<dbReference type="InterPro" id="IPR052018">
    <property type="entry name" value="PHP_domain"/>
</dbReference>
<dbReference type="PATRIC" id="fig|61435.5.peg.1198"/>
<dbReference type="SUPFAM" id="SSF89550">
    <property type="entry name" value="PHP domain-like"/>
    <property type="match status" value="1"/>
</dbReference>
<dbReference type="InterPro" id="IPR004013">
    <property type="entry name" value="PHP_dom"/>
</dbReference>